<comment type="caution">
    <text evidence="5">The sequence shown here is derived from an EMBL/GenBank/DDBJ whole genome shotgun (WGS) entry which is preliminary data.</text>
</comment>
<keyword evidence="2" id="KW-0238">DNA-binding</keyword>
<protein>
    <submittedName>
        <fullName evidence="5">Response regulator transcription factor</fullName>
    </submittedName>
</protein>
<reference evidence="5" key="1">
    <citation type="submission" date="2020-11" db="EMBL/GenBank/DDBJ databases">
        <title>Nocardioides cynanchi sp. nov., isolated from soil of rhizosphere of Cynanchum wilfordii.</title>
        <authorList>
            <person name="Lee J.-S."/>
            <person name="Suh M.K."/>
            <person name="Kim J.-S."/>
        </authorList>
    </citation>
    <scope>NUCLEOTIDE SEQUENCE</scope>
    <source>
        <strain evidence="5">KCTC 19276</strain>
    </source>
</reference>
<dbReference type="InterPro" id="IPR016032">
    <property type="entry name" value="Sig_transdc_resp-reg_C-effctor"/>
</dbReference>
<evidence type="ECO:0000256" key="1">
    <source>
        <dbReference type="ARBA" id="ARBA00023015"/>
    </source>
</evidence>
<evidence type="ECO:0000256" key="2">
    <source>
        <dbReference type="ARBA" id="ARBA00023125"/>
    </source>
</evidence>
<keyword evidence="3" id="KW-0804">Transcription</keyword>
<evidence type="ECO:0000259" key="4">
    <source>
        <dbReference type="PROSITE" id="PS50043"/>
    </source>
</evidence>
<dbReference type="PROSITE" id="PS50043">
    <property type="entry name" value="HTH_LUXR_2"/>
    <property type="match status" value="1"/>
</dbReference>
<dbReference type="PANTHER" id="PTHR44688:SF16">
    <property type="entry name" value="DNA-BINDING TRANSCRIPTIONAL ACTIVATOR DEVR_DOSR"/>
    <property type="match status" value="1"/>
</dbReference>
<dbReference type="Proteomes" id="UP000660668">
    <property type="component" value="Unassembled WGS sequence"/>
</dbReference>
<evidence type="ECO:0000313" key="6">
    <source>
        <dbReference type="Proteomes" id="UP000660668"/>
    </source>
</evidence>
<dbReference type="GO" id="GO:0003677">
    <property type="term" value="F:DNA binding"/>
    <property type="evidence" value="ECO:0007669"/>
    <property type="project" value="UniProtKB-KW"/>
</dbReference>
<dbReference type="SMART" id="SM00421">
    <property type="entry name" value="HTH_LUXR"/>
    <property type="match status" value="1"/>
</dbReference>
<organism evidence="5 6">
    <name type="scientific">Nocardioides agariphilus</name>
    <dbReference type="NCBI Taxonomy" id="433664"/>
    <lineage>
        <taxon>Bacteria</taxon>
        <taxon>Bacillati</taxon>
        <taxon>Actinomycetota</taxon>
        <taxon>Actinomycetes</taxon>
        <taxon>Propionibacteriales</taxon>
        <taxon>Nocardioidaceae</taxon>
        <taxon>Nocardioides</taxon>
    </lineage>
</organism>
<gene>
    <name evidence="5" type="ORF">ISU10_03360</name>
</gene>
<dbReference type="EMBL" id="JADKPO010000003">
    <property type="protein sequence ID" value="MBF4766804.1"/>
    <property type="molecule type" value="Genomic_DNA"/>
</dbReference>
<dbReference type="Pfam" id="PF00196">
    <property type="entry name" value="GerE"/>
    <property type="match status" value="1"/>
</dbReference>
<sequence>MALHEGDGADLDVLVKQDGAIVLAVGRDLRPDLEAEALKRGARAAISLGVSARDLVAVVRDSLDGRLGDPDVVRRLDGSVPLGQEVGLSGRESNVLRLIVQGYSNVEIAERLFLSINSIKTYIRTTYRKIGVGNRQQAVTWAIQHGFPIDRDDSEQDPPDTSSEE</sequence>
<dbReference type="InterPro" id="IPR000792">
    <property type="entry name" value="Tscrpt_reg_LuxR_C"/>
</dbReference>
<feature type="domain" description="HTH luxR-type" evidence="4">
    <location>
        <begin position="81"/>
        <end position="146"/>
    </location>
</feature>
<evidence type="ECO:0000256" key="3">
    <source>
        <dbReference type="ARBA" id="ARBA00023163"/>
    </source>
</evidence>
<proteinExistence type="predicted"/>
<dbReference type="SUPFAM" id="SSF46894">
    <property type="entry name" value="C-terminal effector domain of the bipartite response regulators"/>
    <property type="match status" value="1"/>
</dbReference>
<evidence type="ECO:0000313" key="5">
    <source>
        <dbReference type="EMBL" id="MBF4766804.1"/>
    </source>
</evidence>
<dbReference type="AlphaFoldDB" id="A0A930VFZ1"/>
<keyword evidence="6" id="KW-1185">Reference proteome</keyword>
<accession>A0A930VFZ1</accession>
<name>A0A930VFZ1_9ACTN</name>
<dbReference type="PRINTS" id="PR00038">
    <property type="entry name" value="HTHLUXR"/>
</dbReference>
<dbReference type="Gene3D" id="3.40.50.2300">
    <property type="match status" value="1"/>
</dbReference>
<dbReference type="CDD" id="cd06170">
    <property type="entry name" value="LuxR_C_like"/>
    <property type="match status" value="1"/>
</dbReference>
<keyword evidence="1" id="KW-0805">Transcription regulation</keyword>
<dbReference type="PANTHER" id="PTHR44688">
    <property type="entry name" value="DNA-BINDING TRANSCRIPTIONAL ACTIVATOR DEVR_DOSR"/>
    <property type="match status" value="1"/>
</dbReference>
<dbReference type="GO" id="GO:0006355">
    <property type="term" value="P:regulation of DNA-templated transcription"/>
    <property type="evidence" value="ECO:0007669"/>
    <property type="project" value="InterPro"/>
</dbReference>